<keyword evidence="2" id="KW-1185">Reference proteome</keyword>
<accession>A0AAD8IBI9</accession>
<dbReference type="EMBL" id="JAUIZM010000005">
    <property type="protein sequence ID" value="KAK1382064.1"/>
    <property type="molecule type" value="Genomic_DNA"/>
</dbReference>
<name>A0AAD8IBI9_9APIA</name>
<organism evidence="1 2">
    <name type="scientific">Heracleum sosnowskyi</name>
    <dbReference type="NCBI Taxonomy" id="360622"/>
    <lineage>
        <taxon>Eukaryota</taxon>
        <taxon>Viridiplantae</taxon>
        <taxon>Streptophyta</taxon>
        <taxon>Embryophyta</taxon>
        <taxon>Tracheophyta</taxon>
        <taxon>Spermatophyta</taxon>
        <taxon>Magnoliopsida</taxon>
        <taxon>eudicotyledons</taxon>
        <taxon>Gunneridae</taxon>
        <taxon>Pentapetalae</taxon>
        <taxon>asterids</taxon>
        <taxon>campanulids</taxon>
        <taxon>Apiales</taxon>
        <taxon>Apiaceae</taxon>
        <taxon>Apioideae</taxon>
        <taxon>apioid superclade</taxon>
        <taxon>Tordylieae</taxon>
        <taxon>Tordyliinae</taxon>
        <taxon>Heracleum</taxon>
    </lineage>
</organism>
<proteinExistence type="predicted"/>
<dbReference type="AlphaFoldDB" id="A0AAD8IBI9"/>
<reference evidence="1" key="1">
    <citation type="submission" date="2023-02" db="EMBL/GenBank/DDBJ databases">
        <title>Genome of toxic invasive species Heracleum sosnowskyi carries increased number of genes despite the absence of recent whole-genome duplications.</title>
        <authorList>
            <person name="Schelkunov M."/>
            <person name="Shtratnikova V."/>
            <person name="Makarenko M."/>
            <person name="Klepikova A."/>
            <person name="Omelchenko D."/>
            <person name="Novikova G."/>
            <person name="Obukhova E."/>
            <person name="Bogdanov V."/>
            <person name="Penin A."/>
            <person name="Logacheva M."/>
        </authorList>
    </citation>
    <scope>NUCLEOTIDE SEQUENCE</scope>
    <source>
        <strain evidence="1">Hsosn_3</strain>
        <tissue evidence="1">Leaf</tissue>
    </source>
</reference>
<gene>
    <name evidence="1" type="ORF">POM88_019799</name>
</gene>
<evidence type="ECO:0000313" key="2">
    <source>
        <dbReference type="Proteomes" id="UP001237642"/>
    </source>
</evidence>
<sequence length="115" mass="11658">MARGVKPDDMLCECLLSVVSCCEGDDLDKVLGCFGKANPSLVAFINLLEEKGTGYGEATAASAAGTNNCTPALVGDGAGAPTSSPAAVTPTLEQAASTMKEMARNDASFKLSIIL</sequence>
<evidence type="ECO:0000313" key="1">
    <source>
        <dbReference type="EMBL" id="KAK1382064.1"/>
    </source>
</evidence>
<reference evidence="1" key="2">
    <citation type="submission" date="2023-05" db="EMBL/GenBank/DDBJ databases">
        <authorList>
            <person name="Schelkunov M.I."/>
        </authorList>
    </citation>
    <scope>NUCLEOTIDE SEQUENCE</scope>
    <source>
        <strain evidence="1">Hsosn_3</strain>
        <tissue evidence="1">Leaf</tissue>
    </source>
</reference>
<protein>
    <submittedName>
        <fullName evidence="1">Uncharacterized protein</fullName>
    </submittedName>
</protein>
<comment type="caution">
    <text evidence="1">The sequence shown here is derived from an EMBL/GenBank/DDBJ whole genome shotgun (WGS) entry which is preliminary data.</text>
</comment>
<dbReference type="Proteomes" id="UP001237642">
    <property type="component" value="Unassembled WGS sequence"/>
</dbReference>